<dbReference type="PANTHER" id="PTHR42801">
    <property type="entry name" value="THIOREDOXIN-DEPENDENT PEROXIDE REDUCTASE"/>
    <property type="match status" value="1"/>
</dbReference>
<dbReference type="FunFam" id="3.40.30.10:FF:000007">
    <property type="entry name" value="Thioredoxin-dependent thiol peroxidase"/>
    <property type="match status" value="1"/>
</dbReference>
<evidence type="ECO:0000256" key="6">
    <source>
        <dbReference type="ARBA" id="ARBA00023002"/>
    </source>
</evidence>
<sequence length="159" mass="17502">MTKALMAGDNAPDFTIETTAGPRSLSSFKGKHLVLYFYPKDDTPGCTTEAIDFTSARKEFEATGAEILGISRDTLSKHQKFATKHGIDINLGADTDGDVCEAYGVWVEKNMYGRTYMGIARSTFLIGPDGRIIRIWPKVRVKGHAQDVLDSIRPDSKAK</sequence>
<feature type="domain" description="Thioredoxin" evidence="14">
    <location>
        <begin position="5"/>
        <end position="154"/>
    </location>
</feature>
<dbReference type="SUPFAM" id="SSF52833">
    <property type="entry name" value="Thioredoxin-like"/>
    <property type="match status" value="1"/>
</dbReference>
<dbReference type="EC" id="1.11.1.24" evidence="3"/>
<comment type="caution">
    <text evidence="15">The sequence shown here is derived from an EMBL/GenBank/DDBJ whole genome shotgun (WGS) entry which is preliminary data.</text>
</comment>
<keyword evidence="4" id="KW-0575">Peroxidase</keyword>
<evidence type="ECO:0000256" key="4">
    <source>
        <dbReference type="ARBA" id="ARBA00022559"/>
    </source>
</evidence>
<evidence type="ECO:0000256" key="8">
    <source>
        <dbReference type="ARBA" id="ARBA00023284"/>
    </source>
</evidence>
<dbReference type="OrthoDB" id="9812811at2"/>
<keyword evidence="5" id="KW-0049">Antioxidant</keyword>
<dbReference type="RefSeq" id="WP_035613758.1">
    <property type="nucleotide sequence ID" value="NZ_ARYK01000001.1"/>
</dbReference>
<dbReference type="InterPro" id="IPR036249">
    <property type="entry name" value="Thioredoxin-like_sf"/>
</dbReference>
<comment type="function">
    <text evidence="1">Thiol-specific peroxidase that catalyzes the reduction of hydrogen peroxide and organic hydroperoxides to water and alcohols, respectively. Plays a role in cell protection against oxidative stress by detoxifying peroxides and as sensor of hydrogen peroxide-mediated signaling events.</text>
</comment>
<dbReference type="Proteomes" id="UP000025171">
    <property type="component" value="Unassembled WGS sequence"/>
</dbReference>
<evidence type="ECO:0000256" key="3">
    <source>
        <dbReference type="ARBA" id="ARBA00013017"/>
    </source>
</evidence>
<dbReference type="InterPro" id="IPR050924">
    <property type="entry name" value="Peroxiredoxin_BCP/PrxQ"/>
</dbReference>
<evidence type="ECO:0000256" key="11">
    <source>
        <dbReference type="ARBA" id="ARBA00042639"/>
    </source>
</evidence>
<evidence type="ECO:0000256" key="13">
    <source>
        <dbReference type="PIRSR" id="PIRSR000239-1"/>
    </source>
</evidence>
<evidence type="ECO:0000313" key="15">
    <source>
        <dbReference type="EMBL" id="KCZ94513.1"/>
    </source>
</evidence>
<evidence type="ECO:0000256" key="12">
    <source>
        <dbReference type="ARBA" id="ARBA00049091"/>
    </source>
</evidence>
<dbReference type="GO" id="GO:0008379">
    <property type="term" value="F:thioredoxin peroxidase activity"/>
    <property type="evidence" value="ECO:0007669"/>
    <property type="project" value="TreeGrafter"/>
</dbReference>
<evidence type="ECO:0000259" key="14">
    <source>
        <dbReference type="PROSITE" id="PS51352"/>
    </source>
</evidence>
<comment type="catalytic activity">
    <reaction evidence="12">
        <text>a hydroperoxide + [thioredoxin]-dithiol = an alcohol + [thioredoxin]-disulfide + H2O</text>
        <dbReference type="Rhea" id="RHEA:62620"/>
        <dbReference type="Rhea" id="RHEA-COMP:10698"/>
        <dbReference type="Rhea" id="RHEA-COMP:10700"/>
        <dbReference type="ChEBI" id="CHEBI:15377"/>
        <dbReference type="ChEBI" id="CHEBI:29950"/>
        <dbReference type="ChEBI" id="CHEBI:30879"/>
        <dbReference type="ChEBI" id="CHEBI:35924"/>
        <dbReference type="ChEBI" id="CHEBI:50058"/>
        <dbReference type="EC" id="1.11.1.24"/>
    </reaction>
</comment>
<dbReference type="Pfam" id="PF00578">
    <property type="entry name" value="AhpC-TSA"/>
    <property type="match status" value="1"/>
</dbReference>
<evidence type="ECO:0000256" key="2">
    <source>
        <dbReference type="ARBA" id="ARBA00011245"/>
    </source>
</evidence>
<dbReference type="GO" id="GO:0045454">
    <property type="term" value="P:cell redox homeostasis"/>
    <property type="evidence" value="ECO:0007669"/>
    <property type="project" value="TreeGrafter"/>
</dbReference>
<dbReference type="PIRSF" id="PIRSF000239">
    <property type="entry name" value="AHPC"/>
    <property type="match status" value="1"/>
</dbReference>
<protein>
    <recommendedName>
        <fullName evidence="3">thioredoxin-dependent peroxiredoxin</fullName>
        <ecNumber evidence="3">1.11.1.24</ecNumber>
    </recommendedName>
    <alternativeName>
        <fullName evidence="9">Thioredoxin peroxidase</fullName>
    </alternativeName>
    <alternativeName>
        <fullName evidence="11">Thioredoxin-dependent peroxiredoxin Bcp</fullName>
    </alternativeName>
</protein>
<keyword evidence="6" id="KW-0560">Oxidoreductase</keyword>
<dbReference type="GO" id="GO:0034599">
    <property type="term" value="P:cellular response to oxidative stress"/>
    <property type="evidence" value="ECO:0007669"/>
    <property type="project" value="TreeGrafter"/>
</dbReference>
<dbReference type="CDD" id="cd03017">
    <property type="entry name" value="PRX_BCP"/>
    <property type="match status" value="1"/>
</dbReference>
<dbReference type="InterPro" id="IPR000866">
    <property type="entry name" value="AhpC/TSA"/>
</dbReference>
<dbReference type="EMBL" id="ARYK01000001">
    <property type="protein sequence ID" value="KCZ94513.1"/>
    <property type="molecule type" value="Genomic_DNA"/>
</dbReference>
<evidence type="ECO:0000313" key="16">
    <source>
        <dbReference type="Proteomes" id="UP000025171"/>
    </source>
</evidence>
<name>A0A059FVQ0_9PROT</name>
<dbReference type="Gene3D" id="3.40.30.10">
    <property type="entry name" value="Glutaredoxin"/>
    <property type="match status" value="1"/>
</dbReference>
<dbReference type="AlphaFoldDB" id="A0A059FVQ0"/>
<dbReference type="InterPro" id="IPR024706">
    <property type="entry name" value="Peroxiredoxin_AhpC-typ"/>
</dbReference>
<evidence type="ECO:0000256" key="5">
    <source>
        <dbReference type="ARBA" id="ARBA00022862"/>
    </source>
</evidence>
<gene>
    <name evidence="15" type="ORF">HJO_04025</name>
</gene>
<dbReference type="eggNOG" id="COG1225">
    <property type="taxonomic scope" value="Bacteria"/>
</dbReference>
<feature type="active site" description="Cysteine sulfenic acid (-SOH) intermediate; for peroxidase activity" evidence="13">
    <location>
        <position position="46"/>
    </location>
</feature>
<comment type="subunit">
    <text evidence="2">Monomer.</text>
</comment>
<evidence type="ECO:0000256" key="7">
    <source>
        <dbReference type="ARBA" id="ARBA00023157"/>
    </source>
</evidence>
<dbReference type="InterPro" id="IPR013766">
    <property type="entry name" value="Thioredoxin_domain"/>
</dbReference>
<evidence type="ECO:0000256" key="1">
    <source>
        <dbReference type="ARBA" id="ARBA00003330"/>
    </source>
</evidence>
<proteinExistence type="inferred from homology"/>
<dbReference type="PATRIC" id="fig|1280950.3.peg.820"/>
<dbReference type="GO" id="GO:0005737">
    <property type="term" value="C:cytoplasm"/>
    <property type="evidence" value="ECO:0007669"/>
    <property type="project" value="TreeGrafter"/>
</dbReference>
<accession>A0A059FVQ0</accession>
<evidence type="ECO:0000256" key="10">
    <source>
        <dbReference type="ARBA" id="ARBA00038489"/>
    </source>
</evidence>
<keyword evidence="16" id="KW-1185">Reference proteome</keyword>
<dbReference type="STRING" id="1280950.HJO_04025"/>
<evidence type="ECO:0000256" key="9">
    <source>
        <dbReference type="ARBA" id="ARBA00032824"/>
    </source>
</evidence>
<reference evidence="15 16" key="1">
    <citation type="journal article" date="2014" name="Antonie Van Leeuwenhoek">
        <title>Hyphomonas beringensis sp. nov. and Hyphomonas chukchiensis sp. nov., isolated from surface seawater of the Bering Sea and Chukchi Sea.</title>
        <authorList>
            <person name="Li C."/>
            <person name="Lai Q."/>
            <person name="Li G."/>
            <person name="Dong C."/>
            <person name="Wang J."/>
            <person name="Liao Y."/>
            <person name="Shao Z."/>
        </authorList>
    </citation>
    <scope>NUCLEOTIDE SEQUENCE [LARGE SCALE GENOMIC DNA]</scope>
    <source>
        <strain evidence="15 16">MHS-2</strain>
    </source>
</reference>
<keyword evidence="8" id="KW-0676">Redox-active center</keyword>
<dbReference type="PANTHER" id="PTHR42801:SF4">
    <property type="entry name" value="AHPC_TSA FAMILY PROTEIN"/>
    <property type="match status" value="1"/>
</dbReference>
<organism evidence="15 16">
    <name type="scientific">Hyphomonas johnsonii MHS-2</name>
    <dbReference type="NCBI Taxonomy" id="1280950"/>
    <lineage>
        <taxon>Bacteria</taxon>
        <taxon>Pseudomonadati</taxon>
        <taxon>Pseudomonadota</taxon>
        <taxon>Alphaproteobacteria</taxon>
        <taxon>Hyphomonadales</taxon>
        <taxon>Hyphomonadaceae</taxon>
        <taxon>Hyphomonas</taxon>
    </lineage>
</organism>
<comment type="similarity">
    <text evidence="10">Belongs to the peroxiredoxin family. BCP/PrxQ subfamily.</text>
</comment>
<keyword evidence="7" id="KW-1015">Disulfide bond</keyword>
<dbReference type="PROSITE" id="PS51352">
    <property type="entry name" value="THIOREDOXIN_2"/>
    <property type="match status" value="1"/>
</dbReference>